<accession>A0A0A8YC09</accession>
<sequence length="44" mass="4714">MVSVNKSSLLVHIGAPPRICSRSLPGHGSPQRLASLLARPQRPQ</sequence>
<proteinExistence type="predicted"/>
<reference evidence="2" key="2">
    <citation type="journal article" date="2015" name="Data Brief">
        <title>Shoot transcriptome of the giant reed, Arundo donax.</title>
        <authorList>
            <person name="Barrero R.A."/>
            <person name="Guerrero F.D."/>
            <person name="Moolhuijzen P."/>
            <person name="Goolsby J.A."/>
            <person name="Tidwell J."/>
            <person name="Bellgard S.E."/>
            <person name="Bellgard M.I."/>
        </authorList>
    </citation>
    <scope>NUCLEOTIDE SEQUENCE</scope>
    <source>
        <tissue evidence="2">Shoot tissue taken approximately 20 cm above the soil surface</tissue>
    </source>
</reference>
<reference evidence="2" key="1">
    <citation type="submission" date="2014-09" db="EMBL/GenBank/DDBJ databases">
        <authorList>
            <person name="Magalhaes I.L.F."/>
            <person name="Oliveira U."/>
            <person name="Santos F.R."/>
            <person name="Vidigal T.H.D.A."/>
            <person name="Brescovit A.D."/>
            <person name="Santos A.J."/>
        </authorList>
    </citation>
    <scope>NUCLEOTIDE SEQUENCE</scope>
    <source>
        <tissue evidence="2">Shoot tissue taken approximately 20 cm above the soil surface</tissue>
    </source>
</reference>
<name>A0A0A8YC09_ARUDO</name>
<evidence type="ECO:0000313" key="2">
    <source>
        <dbReference type="EMBL" id="JAD22995.1"/>
    </source>
</evidence>
<evidence type="ECO:0000256" key="1">
    <source>
        <dbReference type="SAM" id="MobiDB-lite"/>
    </source>
</evidence>
<feature type="region of interest" description="Disordered" evidence="1">
    <location>
        <begin position="20"/>
        <end position="44"/>
    </location>
</feature>
<dbReference type="AlphaFoldDB" id="A0A0A8YC09"/>
<dbReference type="EMBL" id="GBRH01274900">
    <property type="protein sequence ID" value="JAD22995.1"/>
    <property type="molecule type" value="Transcribed_RNA"/>
</dbReference>
<organism evidence="2">
    <name type="scientific">Arundo donax</name>
    <name type="common">Giant reed</name>
    <name type="synonym">Donax arundinaceus</name>
    <dbReference type="NCBI Taxonomy" id="35708"/>
    <lineage>
        <taxon>Eukaryota</taxon>
        <taxon>Viridiplantae</taxon>
        <taxon>Streptophyta</taxon>
        <taxon>Embryophyta</taxon>
        <taxon>Tracheophyta</taxon>
        <taxon>Spermatophyta</taxon>
        <taxon>Magnoliopsida</taxon>
        <taxon>Liliopsida</taxon>
        <taxon>Poales</taxon>
        <taxon>Poaceae</taxon>
        <taxon>PACMAD clade</taxon>
        <taxon>Arundinoideae</taxon>
        <taxon>Arundineae</taxon>
        <taxon>Arundo</taxon>
    </lineage>
</organism>
<protein>
    <submittedName>
        <fullName evidence="2">Uncharacterized protein</fullName>
    </submittedName>
</protein>